<name>A0ABS8D902_9NEIS</name>
<keyword evidence="3" id="KW-0732">Signal</keyword>
<organism evidence="4 5">
    <name type="scientific">Leeia speluncae</name>
    <dbReference type="NCBI Taxonomy" id="2884804"/>
    <lineage>
        <taxon>Bacteria</taxon>
        <taxon>Pseudomonadati</taxon>
        <taxon>Pseudomonadota</taxon>
        <taxon>Betaproteobacteria</taxon>
        <taxon>Neisseriales</taxon>
        <taxon>Leeiaceae</taxon>
        <taxon>Leeia</taxon>
    </lineage>
</organism>
<comment type="caution">
    <text evidence="4">The sequence shown here is derived from an EMBL/GenBank/DDBJ whole genome shotgun (WGS) entry which is preliminary data.</text>
</comment>
<evidence type="ECO:0000313" key="5">
    <source>
        <dbReference type="Proteomes" id="UP001165395"/>
    </source>
</evidence>
<dbReference type="PROSITE" id="PS00530">
    <property type="entry name" value="RNASE_T2_1"/>
    <property type="match status" value="1"/>
</dbReference>
<dbReference type="SUPFAM" id="SSF55895">
    <property type="entry name" value="Ribonuclease Rh-like"/>
    <property type="match status" value="1"/>
</dbReference>
<dbReference type="Gene3D" id="3.90.730.10">
    <property type="entry name" value="Ribonuclease T2-like"/>
    <property type="match status" value="1"/>
</dbReference>
<dbReference type="InterPro" id="IPR033130">
    <property type="entry name" value="RNase_T2_His_AS_2"/>
</dbReference>
<dbReference type="InterPro" id="IPR001568">
    <property type="entry name" value="RNase_T2-like"/>
</dbReference>
<dbReference type="Proteomes" id="UP001165395">
    <property type="component" value="Unassembled WGS sequence"/>
</dbReference>
<reference evidence="4" key="1">
    <citation type="submission" date="2021-10" db="EMBL/GenBank/DDBJ databases">
        <title>The complete genome sequence of Leeia sp. TBRC 13508.</title>
        <authorList>
            <person name="Charoenyingcharoen P."/>
            <person name="Yukphan P."/>
        </authorList>
    </citation>
    <scope>NUCLEOTIDE SEQUENCE</scope>
    <source>
        <strain evidence="4">TBRC 13508</strain>
    </source>
</reference>
<gene>
    <name evidence="4" type="ORF">LIN78_14200</name>
</gene>
<dbReference type="InterPro" id="IPR018188">
    <property type="entry name" value="RNase_T2_His_AS_1"/>
</dbReference>
<accession>A0ABS8D902</accession>
<evidence type="ECO:0000256" key="1">
    <source>
        <dbReference type="ARBA" id="ARBA00007469"/>
    </source>
</evidence>
<dbReference type="PROSITE" id="PS51257">
    <property type="entry name" value="PROKAR_LIPOPROTEIN"/>
    <property type="match status" value="1"/>
</dbReference>
<dbReference type="PANTHER" id="PTHR11240:SF22">
    <property type="entry name" value="RIBONUCLEASE T2"/>
    <property type="match status" value="1"/>
</dbReference>
<evidence type="ECO:0000256" key="3">
    <source>
        <dbReference type="SAM" id="SignalP"/>
    </source>
</evidence>
<dbReference type="InterPro" id="IPR036430">
    <property type="entry name" value="RNase_T2-like_sf"/>
</dbReference>
<feature type="chain" id="PRO_5047213521" evidence="3">
    <location>
        <begin position="28"/>
        <end position="220"/>
    </location>
</feature>
<dbReference type="Pfam" id="PF00445">
    <property type="entry name" value="Ribonuclease_T2"/>
    <property type="match status" value="1"/>
</dbReference>
<evidence type="ECO:0000313" key="4">
    <source>
        <dbReference type="EMBL" id="MCB6184696.1"/>
    </source>
</evidence>
<comment type="similarity">
    <text evidence="1 2">Belongs to the RNase T2 family.</text>
</comment>
<keyword evidence="5" id="KW-1185">Reference proteome</keyword>
<protein>
    <submittedName>
        <fullName evidence="4">Ribonuclease</fullName>
    </submittedName>
</protein>
<evidence type="ECO:0000256" key="2">
    <source>
        <dbReference type="RuleBase" id="RU004328"/>
    </source>
</evidence>
<proteinExistence type="inferred from homology"/>
<feature type="signal peptide" evidence="3">
    <location>
        <begin position="1"/>
        <end position="27"/>
    </location>
</feature>
<dbReference type="PANTHER" id="PTHR11240">
    <property type="entry name" value="RIBONUCLEASE T2"/>
    <property type="match status" value="1"/>
</dbReference>
<dbReference type="RefSeq" id="WP_227181505.1">
    <property type="nucleotide sequence ID" value="NZ_JAJBZT010000008.1"/>
</dbReference>
<dbReference type="EMBL" id="JAJBZT010000008">
    <property type="protein sequence ID" value="MCB6184696.1"/>
    <property type="molecule type" value="Genomic_DNA"/>
</dbReference>
<sequence>MKPKLQKTLISLFISSACFITPFSSMAAGTPGQFDSYLLALSWSPDYCASRPDDVQQCSKGLGFVLHGLWPQYQNGYPSNCSNERLDPAAERQYADIYPSKKLVRHEWDKHGTCAGLSQASYFTLSDKLKRSIRIPKEFVRPSSPFRMTVAGLSNAFVKENAHLTASSIVVSCSGGGRFLQEVRVCFDKAGSKAVACSPSSQKQAARSCAQPDFLVRNIK</sequence>
<dbReference type="PROSITE" id="PS00531">
    <property type="entry name" value="RNASE_T2_2"/>
    <property type="match status" value="1"/>
</dbReference>